<proteinExistence type="predicted"/>
<evidence type="ECO:0000313" key="10">
    <source>
        <dbReference type="EMBL" id="KAG7355991.1"/>
    </source>
</evidence>
<protein>
    <submittedName>
        <fullName evidence="10">Bestrophin, RFP-TM, chloride channel</fullName>
    </submittedName>
</protein>
<comment type="subcellular location">
    <subcellularLocation>
        <location evidence="1">Cell membrane</location>
        <topology evidence="1">Multi-pass membrane protein</topology>
    </subcellularLocation>
</comment>
<dbReference type="GO" id="GO:0005254">
    <property type="term" value="F:chloride channel activity"/>
    <property type="evidence" value="ECO:0007669"/>
    <property type="project" value="InterPro"/>
</dbReference>
<dbReference type="PANTHER" id="PTHR33281:SF19">
    <property type="entry name" value="VOLTAGE-DEPENDENT ANION CHANNEL-FORMING PROTEIN YNEE"/>
    <property type="match status" value="1"/>
</dbReference>
<dbReference type="AlphaFoldDB" id="A0A9K3PQW9"/>
<keyword evidence="6" id="KW-0406">Ion transport</keyword>
<feature type="region of interest" description="Disordered" evidence="8">
    <location>
        <begin position="417"/>
        <end position="439"/>
    </location>
</feature>
<evidence type="ECO:0000256" key="7">
    <source>
        <dbReference type="ARBA" id="ARBA00023136"/>
    </source>
</evidence>
<dbReference type="PANTHER" id="PTHR33281">
    <property type="entry name" value="UPF0187 PROTEIN YNEE"/>
    <property type="match status" value="1"/>
</dbReference>
<keyword evidence="2" id="KW-0813">Transport</keyword>
<accession>A0A9K3PQW9</accession>
<gene>
    <name evidence="10" type="ORF">IV203_000677</name>
</gene>
<evidence type="ECO:0000256" key="5">
    <source>
        <dbReference type="ARBA" id="ARBA00022989"/>
    </source>
</evidence>
<feature type="transmembrane region" description="Helical" evidence="9">
    <location>
        <begin position="309"/>
        <end position="330"/>
    </location>
</feature>
<evidence type="ECO:0000256" key="2">
    <source>
        <dbReference type="ARBA" id="ARBA00022448"/>
    </source>
</evidence>
<name>A0A9K3PQW9_9STRA</name>
<feature type="transmembrane region" description="Helical" evidence="9">
    <location>
        <begin position="145"/>
        <end position="163"/>
    </location>
</feature>
<keyword evidence="3" id="KW-1003">Cell membrane</keyword>
<reference evidence="10" key="1">
    <citation type="journal article" date="2021" name="Sci. Rep.">
        <title>Diploid genomic architecture of Nitzschia inconspicua, an elite biomass production diatom.</title>
        <authorList>
            <person name="Oliver A."/>
            <person name="Podell S."/>
            <person name="Pinowska A."/>
            <person name="Traller J.C."/>
            <person name="Smith S.R."/>
            <person name="McClure R."/>
            <person name="Beliaev A."/>
            <person name="Bohutskyi P."/>
            <person name="Hill E.A."/>
            <person name="Rabines A."/>
            <person name="Zheng H."/>
            <person name="Allen L.Z."/>
            <person name="Kuo A."/>
            <person name="Grigoriev I.V."/>
            <person name="Allen A.E."/>
            <person name="Hazlebeck D."/>
            <person name="Allen E.E."/>
        </authorList>
    </citation>
    <scope>NUCLEOTIDE SEQUENCE</scope>
    <source>
        <strain evidence="10">Hildebrandi</strain>
    </source>
</reference>
<dbReference type="OrthoDB" id="1368at2759"/>
<evidence type="ECO:0000256" key="3">
    <source>
        <dbReference type="ARBA" id="ARBA00022475"/>
    </source>
</evidence>
<keyword evidence="5 9" id="KW-1133">Transmembrane helix</keyword>
<keyword evidence="7 9" id="KW-0472">Membrane</keyword>
<feature type="transmembrane region" description="Helical" evidence="9">
    <location>
        <begin position="109"/>
        <end position="125"/>
    </location>
</feature>
<comment type="caution">
    <text evidence="10">The sequence shown here is derived from an EMBL/GenBank/DDBJ whole genome shotgun (WGS) entry which is preliminary data.</text>
</comment>
<reference evidence="10" key="2">
    <citation type="submission" date="2021-04" db="EMBL/GenBank/DDBJ databases">
        <authorList>
            <person name="Podell S."/>
        </authorList>
    </citation>
    <scope>NUCLEOTIDE SEQUENCE</scope>
    <source>
        <strain evidence="10">Hildebrandi</strain>
    </source>
</reference>
<evidence type="ECO:0000256" key="8">
    <source>
        <dbReference type="SAM" id="MobiDB-lite"/>
    </source>
</evidence>
<keyword evidence="11" id="KW-1185">Reference proteome</keyword>
<keyword evidence="4 9" id="KW-0812">Transmembrane</keyword>
<dbReference type="InterPro" id="IPR044669">
    <property type="entry name" value="YneE/VCCN1/2-like"/>
</dbReference>
<dbReference type="EMBL" id="JAGRRH010000015">
    <property type="protein sequence ID" value="KAG7355991.1"/>
    <property type="molecule type" value="Genomic_DNA"/>
</dbReference>
<dbReference type="Proteomes" id="UP000693970">
    <property type="component" value="Unassembled WGS sequence"/>
</dbReference>
<dbReference type="Pfam" id="PF25539">
    <property type="entry name" value="Bestrophin_2"/>
    <property type="match status" value="1"/>
</dbReference>
<evidence type="ECO:0000256" key="1">
    <source>
        <dbReference type="ARBA" id="ARBA00004651"/>
    </source>
</evidence>
<evidence type="ECO:0000256" key="4">
    <source>
        <dbReference type="ARBA" id="ARBA00022692"/>
    </source>
</evidence>
<evidence type="ECO:0000313" key="11">
    <source>
        <dbReference type="Proteomes" id="UP000693970"/>
    </source>
</evidence>
<evidence type="ECO:0000256" key="6">
    <source>
        <dbReference type="ARBA" id="ARBA00023065"/>
    </source>
</evidence>
<sequence>MGLEASATIGASNRQKIVRRGSHDILQGGWLSIPSRENLEASYNESFSFENDIQVKYSGFPLVRDMMLSEATRTAALESDGYKQMSYTKSTDGWFRTLFVFEGRAMDRTGWALAIVTLNAIVWTVMAENFLPESNRDALEPYENFFSLVLSTTLAFLLVFRLNRSNIQFWISRERWGSIVALGRSITSGVTTHGSHDMNSCYNVIRWMSAFVIATMYFLRGIKKLIPETFAGILTKGEVETLQKARHPPIYAADLTRMYLHELFEISESTPVSVAQFRAQQLIFIEQQLNSLMNDLGAMERIKATPLPLVYVTHLRTWLMLFLLSMPFVWQPSLHYATIPVVFMTSFAMLGLEGAAQEMEAPFTKDRTNHLNMDAYCLLMLSNIQQQITDDANRKKKASAIATLNFETSKHMRDLIERPPPPDENNFEDSFASIETLDC</sequence>
<dbReference type="GO" id="GO:0005886">
    <property type="term" value="C:plasma membrane"/>
    <property type="evidence" value="ECO:0007669"/>
    <property type="project" value="UniProtKB-SubCell"/>
</dbReference>
<feature type="transmembrane region" description="Helical" evidence="9">
    <location>
        <begin position="336"/>
        <end position="356"/>
    </location>
</feature>
<evidence type="ECO:0000256" key="9">
    <source>
        <dbReference type="SAM" id="Phobius"/>
    </source>
</evidence>
<organism evidence="10 11">
    <name type="scientific">Nitzschia inconspicua</name>
    <dbReference type="NCBI Taxonomy" id="303405"/>
    <lineage>
        <taxon>Eukaryota</taxon>
        <taxon>Sar</taxon>
        <taxon>Stramenopiles</taxon>
        <taxon>Ochrophyta</taxon>
        <taxon>Bacillariophyta</taxon>
        <taxon>Bacillariophyceae</taxon>
        <taxon>Bacillariophycidae</taxon>
        <taxon>Bacillariales</taxon>
        <taxon>Bacillariaceae</taxon>
        <taxon>Nitzschia</taxon>
    </lineage>
</organism>